<dbReference type="PROSITE" id="PS51462">
    <property type="entry name" value="NUDIX"/>
    <property type="match status" value="1"/>
</dbReference>
<evidence type="ECO:0000256" key="1">
    <source>
        <dbReference type="ARBA" id="ARBA00001936"/>
    </source>
</evidence>
<dbReference type="InterPro" id="IPR039121">
    <property type="entry name" value="NUDT19"/>
</dbReference>
<dbReference type="Pfam" id="PF06722">
    <property type="entry name" value="EryCIII-like_C"/>
    <property type="match status" value="1"/>
</dbReference>
<evidence type="ECO:0000313" key="8">
    <source>
        <dbReference type="EMBL" id="KKO98407.1"/>
    </source>
</evidence>
<name>A0A0F9XCJ7_TRIHA</name>
<dbReference type="GO" id="GO:0005739">
    <property type="term" value="C:mitochondrion"/>
    <property type="evidence" value="ECO:0007669"/>
    <property type="project" value="TreeGrafter"/>
</dbReference>
<protein>
    <recommendedName>
        <fullName evidence="7">Nudix hydrolase domain-containing protein</fullName>
    </recommendedName>
</protein>
<reference evidence="9" key="1">
    <citation type="journal article" date="2015" name="Genome Announc.">
        <title>Draft whole-genome sequence of the biocontrol agent Trichoderma harzianum T6776.</title>
        <authorList>
            <person name="Baroncelli R."/>
            <person name="Piaggeschi G."/>
            <person name="Fiorini L."/>
            <person name="Bertolini E."/>
            <person name="Zapparata A."/>
            <person name="Pe M.E."/>
            <person name="Sarrocco S."/>
            <person name="Vannacci G."/>
        </authorList>
    </citation>
    <scope>NUCLEOTIDE SEQUENCE [LARGE SCALE GENOMIC DNA]</scope>
    <source>
        <strain evidence="9">T6776</strain>
    </source>
</reference>
<dbReference type="OrthoDB" id="1695362at2759"/>
<dbReference type="CDD" id="cd18870">
    <property type="entry name" value="NUDIX_AcylCoAdiphos_Nudt19"/>
    <property type="match status" value="1"/>
</dbReference>
<evidence type="ECO:0000256" key="2">
    <source>
        <dbReference type="ARBA" id="ARBA00001946"/>
    </source>
</evidence>
<dbReference type="GO" id="GO:0016757">
    <property type="term" value="F:glycosyltransferase activity"/>
    <property type="evidence" value="ECO:0007669"/>
    <property type="project" value="UniProtKB-ARBA"/>
</dbReference>
<evidence type="ECO:0000313" key="9">
    <source>
        <dbReference type="Proteomes" id="UP000034112"/>
    </source>
</evidence>
<keyword evidence="4" id="KW-0378">Hydrolase</keyword>
<dbReference type="AlphaFoldDB" id="A0A0F9XCJ7"/>
<keyword evidence="5" id="KW-0460">Magnesium</keyword>
<organism evidence="8 9">
    <name type="scientific">Trichoderma harzianum</name>
    <name type="common">Hypocrea lixii</name>
    <dbReference type="NCBI Taxonomy" id="5544"/>
    <lineage>
        <taxon>Eukaryota</taxon>
        <taxon>Fungi</taxon>
        <taxon>Dikarya</taxon>
        <taxon>Ascomycota</taxon>
        <taxon>Pezizomycotina</taxon>
        <taxon>Sordariomycetes</taxon>
        <taxon>Hypocreomycetidae</taxon>
        <taxon>Hypocreales</taxon>
        <taxon>Hypocreaceae</taxon>
        <taxon>Trichoderma</taxon>
    </lineage>
</organism>
<comment type="cofactor">
    <cofactor evidence="2">
        <name>Mg(2+)</name>
        <dbReference type="ChEBI" id="CHEBI:18420"/>
    </cofactor>
</comment>
<dbReference type="PANTHER" id="PTHR12318:SF0">
    <property type="entry name" value="ACYL-COENZYME A DIPHOSPHATASE NUDT19"/>
    <property type="match status" value="1"/>
</dbReference>
<dbReference type="InterPro" id="IPR015797">
    <property type="entry name" value="NUDIX_hydrolase-like_dom_sf"/>
</dbReference>
<dbReference type="GO" id="GO:0016818">
    <property type="term" value="F:hydrolase activity, acting on acid anhydrides, in phosphorus-containing anhydrides"/>
    <property type="evidence" value="ECO:0007669"/>
    <property type="project" value="InterPro"/>
</dbReference>
<evidence type="ECO:0000256" key="4">
    <source>
        <dbReference type="ARBA" id="ARBA00022801"/>
    </source>
</evidence>
<dbReference type="Gene3D" id="3.40.50.2000">
    <property type="entry name" value="Glycogen Phosphorylase B"/>
    <property type="match status" value="2"/>
</dbReference>
<comment type="cofactor">
    <cofactor evidence="1">
        <name>Mn(2+)</name>
        <dbReference type="ChEBI" id="CHEBI:29035"/>
    </cofactor>
</comment>
<evidence type="ECO:0000259" key="7">
    <source>
        <dbReference type="PROSITE" id="PS51462"/>
    </source>
</evidence>
<gene>
    <name evidence="8" type="ORF">THAR02_09480</name>
</gene>
<keyword evidence="3" id="KW-0479">Metal-binding</keyword>
<evidence type="ECO:0000256" key="6">
    <source>
        <dbReference type="ARBA" id="ARBA00023211"/>
    </source>
</evidence>
<dbReference type="GO" id="GO:0046872">
    <property type="term" value="F:metal ion binding"/>
    <property type="evidence" value="ECO:0007669"/>
    <property type="project" value="UniProtKB-KW"/>
</dbReference>
<dbReference type="InterPro" id="IPR010610">
    <property type="entry name" value="EryCIII-like_C"/>
</dbReference>
<accession>A0A0F9XCJ7</accession>
<dbReference type="SUPFAM" id="SSF53756">
    <property type="entry name" value="UDP-Glycosyltransferase/glycogen phosphorylase"/>
    <property type="match status" value="1"/>
</dbReference>
<dbReference type="EMBL" id="JOKZ01000423">
    <property type="protein sequence ID" value="KKO98407.1"/>
    <property type="molecule type" value="Genomic_DNA"/>
</dbReference>
<keyword evidence="6" id="KW-0464">Manganese</keyword>
<dbReference type="Proteomes" id="UP000034112">
    <property type="component" value="Unassembled WGS sequence"/>
</dbReference>
<evidence type="ECO:0000256" key="3">
    <source>
        <dbReference type="ARBA" id="ARBA00022723"/>
    </source>
</evidence>
<dbReference type="Gene3D" id="3.90.79.10">
    <property type="entry name" value="Nucleoside Triphosphate Pyrophosphohydrolase"/>
    <property type="match status" value="1"/>
</dbReference>
<feature type="domain" description="Nudix hydrolase" evidence="7">
    <location>
        <begin position="27"/>
        <end position="226"/>
    </location>
</feature>
<dbReference type="InterPro" id="IPR000086">
    <property type="entry name" value="NUDIX_hydrolase_dom"/>
</dbReference>
<dbReference type="SUPFAM" id="SSF55811">
    <property type="entry name" value="Nudix"/>
    <property type="match status" value="1"/>
</dbReference>
<dbReference type="PANTHER" id="PTHR12318">
    <property type="entry name" value="TESTOSTERONE-REGULATED PROTEIN RP2"/>
    <property type="match status" value="1"/>
</dbReference>
<sequence>MSSHQRQTSSLTSTSSRDKAINNAIAQPRPSSSVIVLSPTNEVLLLHRVKSSTSFASAHVFPGGNLDGFHDGDVPGEKDPGRHIDGLAYRLAAVRECFEETGILLAKRLGTLVKLPTKERDKMRKRVHANEVNFTEWVRSFGAEPDITGLIPFTRFITPINVPKRFTTQMYVYLLPELQAGISLEIILPVADGGVEHTAAQFAPASVWLDRARNASVTLFTPQFYLLYLLAPILSTSSAPSPGKLGKDIAAQRKELLLFLARVPTADTEEGNQSPTAKIPWGEKVICAYDMQAKRADGRVVLGLDNPGPELEHTGRGGDYEKVKALLAIAESMVKRGYTVAYICSAGYRNKIIEAGAEFFEMPWGWNNSITEEEFDYLKVRVNLERYARQFAHIFFHPLPARLHYITRALEAVRARHPGRQIIIVEDSTSLSVLPFRYGRPLPLGFSQMPRTIAISPTALMSQSQDTAPFYLGLPPDSSDSGRLRNASLYQLLHDGTFKPLVEEWKETLQRCGCTTEPTGKPLYVWYGNHVAYDKLIMLCSPNLEYPLSDLPDTIEFAGCLPQRGITRTLQYPWWWQEVLRKGNKKVIFVSQGTVNKDWRELLIPTLEAFAGREDILVIAALGFRGAALPDTIYVPSNARVIDYFPYDAVLPLADVFVSNGGYGAFSHAVMNGVASVFAGERQDKSEVAMRAEWAGFAYNLKTQRPTILALQEAINTVLGNPRFRQRAIELKVENEAMDSMSRIERVIESLSEESPPS</sequence>
<proteinExistence type="predicted"/>
<evidence type="ECO:0000256" key="5">
    <source>
        <dbReference type="ARBA" id="ARBA00022842"/>
    </source>
</evidence>
<comment type="caution">
    <text evidence="8">The sequence shown here is derived from an EMBL/GenBank/DDBJ whole genome shotgun (WGS) entry which is preliminary data.</text>
</comment>